<evidence type="ECO:0000256" key="7">
    <source>
        <dbReference type="ARBA" id="ARBA00023136"/>
    </source>
</evidence>
<evidence type="ECO:0000256" key="6">
    <source>
        <dbReference type="ARBA" id="ARBA00022989"/>
    </source>
</evidence>
<accession>A0A9X3AIU4</accession>
<keyword evidence="6 9" id="KW-1133">Transmembrane helix</keyword>
<comment type="similarity">
    <text evidence="8">Belongs to the TsuA/YedE (TC 9.B.102) family.</text>
</comment>
<sequence>MINELIPELIGGTLIGLAASLLWLGIGRISGMTGVLSSLFLWREQQRHWAFWFLAGLVLAYPLYKLLGYSAPLQLTSNNTLLMAAGLLVGFGTYIGNGCTSGHGVCGIGRLSLRSAIATVTFMVAGIATVAVMNLSGGVL</sequence>
<evidence type="ECO:0000256" key="3">
    <source>
        <dbReference type="ARBA" id="ARBA00022475"/>
    </source>
</evidence>
<organism evidence="10 11">
    <name type="scientific">Thalassolituus pacificus</name>
    <dbReference type="NCBI Taxonomy" id="2975440"/>
    <lineage>
        <taxon>Bacteria</taxon>
        <taxon>Pseudomonadati</taxon>
        <taxon>Pseudomonadota</taxon>
        <taxon>Gammaproteobacteria</taxon>
        <taxon>Oceanospirillales</taxon>
        <taxon>Oceanospirillaceae</taxon>
        <taxon>Thalassolituus</taxon>
    </lineage>
</organism>
<keyword evidence="4" id="KW-0997">Cell inner membrane</keyword>
<keyword evidence="7 9" id="KW-0472">Membrane</keyword>
<reference evidence="10" key="2">
    <citation type="submission" date="2022-08" db="EMBL/GenBank/DDBJ databases">
        <authorList>
            <person name="Dong C."/>
        </authorList>
    </citation>
    <scope>NUCLEOTIDE SEQUENCE</scope>
    <source>
        <strain evidence="10">59MF3M-4</strain>
    </source>
</reference>
<dbReference type="EMBL" id="JAOANI010000022">
    <property type="protein sequence ID" value="MCT7360106.1"/>
    <property type="molecule type" value="Genomic_DNA"/>
</dbReference>
<name>A0A9X3AIU4_9GAMM</name>
<keyword evidence="5 9" id="KW-0812">Transmembrane</keyword>
<keyword evidence="2" id="KW-0813">Transport</keyword>
<dbReference type="PANTHER" id="PTHR30574:SF1">
    <property type="entry name" value="SULPHUR TRANSPORT DOMAIN-CONTAINING PROTEIN"/>
    <property type="match status" value="1"/>
</dbReference>
<dbReference type="Proteomes" id="UP001147830">
    <property type="component" value="Unassembled WGS sequence"/>
</dbReference>
<evidence type="ECO:0000313" key="10">
    <source>
        <dbReference type="EMBL" id="MCT7360106.1"/>
    </source>
</evidence>
<feature type="transmembrane region" description="Helical" evidence="9">
    <location>
        <begin position="79"/>
        <end position="99"/>
    </location>
</feature>
<dbReference type="AlphaFoldDB" id="A0A9X3AIU4"/>
<dbReference type="PANTHER" id="PTHR30574">
    <property type="entry name" value="INNER MEMBRANE PROTEIN YEDE"/>
    <property type="match status" value="1"/>
</dbReference>
<evidence type="ECO:0000256" key="4">
    <source>
        <dbReference type="ARBA" id="ARBA00022519"/>
    </source>
</evidence>
<evidence type="ECO:0000256" key="2">
    <source>
        <dbReference type="ARBA" id="ARBA00022448"/>
    </source>
</evidence>
<feature type="transmembrane region" description="Helical" evidence="9">
    <location>
        <begin position="20"/>
        <end position="42"/>
    </location>
</feature>
<dbReference type="GO" id="GO:0005886">
    <property type="term" value="C:plasma membrane"/>
    <property type="evidence" value="ECO:0007669"/>
    <property type="project" value="UniProtKB-SubCell"/>
</dbReference>
<evidence type="ECO:0000256" key="9">
    <source>
        <dbReference type="SAM" id="Phobius"/>
    </source>
</evidence>
<gene>
    <name evidence="10" type="ORF">NYR02_13880</name>
</gene>
<comment type="caution">
    <text evidence="10">The sequence shown here is derived from an EMBL/GenBank/DDBJ whole genome shotgun (WGS) entry which is preliminary data.</text>
</comment>
<evidence type="ECO:0000256" key="1">
    <source>
        <dbReference type="ARBA" id="ARBA00004429"/>
    </source>
</evidence>
<evidence type="ECO:0000256" key="5">
    <source>
        <dbReference type="ARBA" id="ARBA00022692"/>
    </source>
</evidence>
<proteinExistence type="inferred from homology"/>
<feature type="transmembrane region" description="Helical" evidence="9">
    <location>
        <begin position="49"/>
        <end position="67"/>
    </location>
</feature>
<keyword evidence="3" id="KW-1003">Cell membrane</keyword>
<evidence type="ECO:0000256" key="8">
    <source>
        <dbReference type="ARBA" id="ARBA00035655"/>
    </source>
</evidence>
<dbReference type="InterPro" id="IPR007272">
    <property type="entry name" value="Sulf_transp_TsuA/YedE"/>
</dbReference>
<reference evidence="10" key="1">
    <citation type="journal article" date="2022" name="Front. Microbiol.">
        <title>Genome-based taxonomic rearrangement of Oceanobacter-related bacteria including the description of Thalassolituus hydrocarbonoclasticus sp. nov. and Thalassolituus pacificus sp. nov. and emended description of the genus Thalassolituus.</title>
        <authorList>
            <person name="Dong C."/>
            <person name="Wei L."/>
            <person name="Wang J."/>
            <person name="Lai Q."/>
            <person name="Huang Z."/>
            <person name="Shao Z."/>
        </authorList>
    </citation>
    <scope>NUCLEOTIDE SEQUENCE</scope>
    <source>
        <strain evidence="10">59MF3M-4</strain>
    </source>
</reference>
<dbReference type="Pfam" id="PF04143">
    <property type="entry name" value="Sulf_transp"/>
    <property type="match status" value="1"/>
</dbReference>
<evidence type="ECO:0000313" key="11">
    <source>
        <dbReference type="Proteomes" id="UP001147830"/>
    </source>
</evidence>
<dbReference type="RefSeq" id="WP_260976950.1">
    <property type="nucleotide sequence ID" value="NZ_JAOANI010000022.1"/>
</dbReference>
<comment type="subcellular location">
    <subcellularLocation>
        <location evidence="1">Cell inner membrane</location>
        <topology evidence="1">Multi-pass membrane protein</topology>
    </subcellularLocation>
</comment>
<feature type="transmembrane region" description="Helical" evidence="9">
    <location>
        <begin position="111"/>
        <end position="133"/>
    </location>
</feature>
<protein>
    <submittedName>
        <fullName evidence="10">YeeE/YedE thiosulfate transporter family protein</fullName>
    </submittedName>
</protein>
<keyword evidence="11" id="KW-1185">Reference proteome</keyword>